<dbReference type="OrthoDB" id="1699162at2"/>
<keyword evidence="1" id="KW-0812">Transmembrane</keyword>
<dbReference type="InterPro" id="IPR010001">
    <property type="entry name" value="BofA"/>
</dbReference>
<protein>
    <submittedName>
        <fullName evidence="2">Inhibitor of the pro-sigma K processing machinery</fullName>
    </submittedName>
</protein>
<keyword evidence="1" id="KW-1133">Transmembrane helix</keyword>
<sequence>MEPSFIIGAILICAIVLIVFKSLSTLFKVILNIIGGAIVLYLFNIIGANFGLVIVINPLTCFLTGFFGLPAVIVLILLKLFI</sequence>
<accession>A0A1M5UST0</accession>
<evidence type="ECO:0000256" key="1">
    <source>
        <dbReference type="SAM" id="Phobius"/>
    </source>
</evidence>
<proteinExistence type="predicted"/>
<feature type="transmembrane region" description="Helical" evidence="1">
    <location>
        <begin position="30"/>
        <end position="56"/>
    </location>
</feature>
<dbReference type="RefSeq" id="WP_073185641.1">
    <property type="nucleotide sequence ID" value="NZ_FQXI01000020.1"/>
</dbReference>
<evidence type="ECO:0000313" key="2">
    <source>
        <dbReference type="EMBL" id="SHH66102.1"/>
    </source>
</evidence>
<dbReference type="Pfam" id="PF07441">
    <property type="entry name" value="BofA"/>
    <property type="match status" value="1"/>
</dbReference>
<dbReference type="Proteomes" id="UP000184032">
    <property type="component" value="Unassembled WGS sequence"/>
</dbReference>
<keyword evidence="3" id="KW-1185">Reference proteome</keyword>
<gene>
    <name evidence="2" type="ORF">SAMN02745245_01871</name>
</gene>
<keyword evidence="1" id="KW-0472">Membrane</keyword>
<feature type="transmembrane region" description="Helical" evidence="1">
    <location>
        <begin position="6"/>
        <end position="23"/>
    </location>
</feature>
<feature type="transmembrane region" description="Helical" evidence="1">
    <location>
        <begin position="62"/>
        <end position="81"/>
    </location>
</feature>
<name>A0A1M5UST0_9FIRM</name>
<organism evidence="2 3">
    <name type="scientific">Anaerosphaera aminiphila DSM 21120</name>
    <dbReference type="NCBI Taxonomy" id="1120995"/>
    <lineage>
        <taxon>Bacteria</taxon>
        <taxon>Bacillati</taxon>
        <taxon>Bacillota</taxon>
        <taxon>Tissierellia</taxon>
        <taxon>Tissierellales</taxon>
        <taxon>Peptoniphilaceae</taxon>
        <taxon>Anaerosphaera</taxon>
    </lineage>
</organism>
<evidence type="ECO:0000313" key="3">
    <source>
        <dbReference type="Proteomes" id="UP000184032"/>
    </source>
</evidence>
<dbReference type="AlphaFoldDB" id="A0A1M5UST0"/>
<reference evidence="3" key="1">
    <citation type="submission" date="2016-11" db="EMBL/GenBank/DDBJ databases">
        <authorList>
            <person name="Varghese N."/>
            <person name="Submissions S."/>
        </authorList>
    </citation>
    <scope>NUCLEOTIDE SEQUENCE [LARGE SCALE GENOMIC DNA]</scope>
    <source>
        <strain evidence="3">DSM 21120</strain>
    </source>
</reference>
<dbReference type="EMBL" id="FQXI01000020">
    <property type="protein sequence ID" value="SHH66102.1"/>
    <property type="molecule type" value="Genomic_DNA"/>
</dbReference>
<dbReference type="STRING" id="1120995.SAMN02745245_01871"/>